<feature type="domain" description="Polymerase beta nucleotidyltransferase" evidence="1">
    <location>
        <begin position="9"/>
        <end position="99"/>
    </location>
</feature>
<reference evidence="2 3" key="1">
    <citation type="submission" date="2024-11" db="EMBL/GenBank/DDBJ databases">
        <authorList>
            <person name="Heng Y.C."/>
            <person name="Lim A.C.H."/>
            <person name="Lee J.K.Y."/>
            <person name="Kittelmann S."/>
        </authorList>
    </citation>
    <scope>NUCLEOTIDE SEQUENCE [LARGE SCALE GENOMIC DNA]</scope>
    <source>
        <strain evidence="2 3">WILCCON 0269</strain>
    </source>
</reference>
<evidence type="ECO:0000313" key="3">
    <source>
        <dbReference type="Proteomes" id="UP001623660"/>
    </source>
</evidence>
<dbReference type="PANTHER" id="PTHR43852">
    <property type="entry name" value="NUCLEOTIDYLTRANSFERASE"/>
    <property type="match status" value="1"/>
</dbReference>
<keyword evidence="3" id="KW-1185">Reference proteome</keyword>
<accession>A0ABW8SNZ5</accession>
<dbReference type="Gene3D" id="3.30.460.10">
    <property type="entry name" value="Beta Polymerase, domain 2"/>
    <property type="match status" value="1"/>
</dbReference>
<dbReference type="EMBL" id="JBJHZX010000023">
    <property type="protein sequence ID" value="MFL0196913.1"/>
    <property type="molecule type" value="Genomic_DNA"/>
</dbReference>
<proteinExistence type="predicted"/>
<evidence type="ECO:0000259" key="1">
    <source>
        <dbReference type="Pfam" id="PF18765"/>
    </source>
</evidence>
<dbReference type="Proteomes" id="UP001623660">
    <property type="component" value="Unassembled WGS sequence"/>
</dbReference>
<dbReference type="InterPro" id="IPR041633">
    <property type="entry name" value="Polbeta"/>
</dbReference>
<dbReference type="GO" id="GO:0016779">
    <property type="term" value="F:nucleotidyltransferase activity"/>
    <property type="evidence" value="ECO:0007669"/>
    <property type="project" value="UniProtKB-KW"/>
</dbReference>
<name>A0ABW8SNZ5_9CLOT</name>
<dbReference type="Pfam" id="PF18765">
    <property type="entry name" value="Polbeta"/>
    <property type="match status" value="1"/>
</dbReference>
<keyword evidence="2" id="KW-0548">Nucleotidyltransferase</keyword>
<dbReference type="PANTHER" id="PTHR43852:SF3">
    <property type="entry name" value="NUCLEOTIDYLTRANSFERASE"/>
    <property type="match status" value="1"/>
</dbReference>
<dbReference type="NCBIfam" id="NF047752">
    <property type="entry name" value="MntA_antitoxin"/>
    <property type="match status" value="1"/>
</dbReference>
<dbReference type="InterPro" id="IPR052930">
    <property type="entry name" value="TA_antitoxin_MntA"/>
</dbReference>
<sequence>MLNIENKLQSLKKYFSRQSDILGVWIIGSYGTEYQREESDIDFAMLYNKDINDLEEIKYACDITEVLKIDNIDTINLRKAPITLQFKTINEGRNLYEADYIKVCDYIEYVINSYQHNKYYLDKFDKDYFGSF</sequence>
<dbReference type="RefSeq" id="WP_406793019.1">
    <property type="nucleotide sequence ID" value="NZ_JBJHZX010000023.1"/>
</dbReference>
<gene>
    <name evidence="2" type="primary">mntA</name>
    <name evidence="2" type="ORF">ACJDU8_15290</name>
</gene>
<dbReference type="CDD" id="cd05403">
    <property type="entry name" value="NT_KNTase_like"/>
    <property type="match status" value="1"/>
</dbReference>
<protein>
    <submittedName>
        <fullName evidence="2">Type VII toxin-antitoxin system MntA family adenylyltransferase antitoxin</fullName>
    </submittedName>
</protein>
<organism evidence="2 3">
    <name type="scientific">Candidatus Clostridium eludens</name>
    <dbReference type="NCBI Taxonomy" id="3381663"/>
    <lineage>
        <taxon>Bacteria</taxon>
        <taxon>Bacillati</taxon>
        <taxon>Bacillota</taxon>
        <taxon>Clostridia</taxon>
        <taxon>Eubacteriales</taxon>
        <taxon>Clostridiaceae</taxon>
        <taxon>Clostridium</taxon>
    </lineage>
</organism>
<keyword evidence="2" id="KW-0808">Transferase</keyword>
<dbReference type="SUPFAM" id="SSF81301">
    <property type="entry name" value="Nucleotidyltransferase"/>
    <property type="match status" value="1"/>
</dbReference>
<dbReference type="InterPro" id="IPR043519">
    <property type="entry name" value="NT_sf"/>
</dbReference>
<comment type="caution">
    <text evidence="2">The sequence shown here is derived from an EMBL/GenBank/DDBJ whole genome shotgun (WGS) entry which is preliminary data.</text>
</comment>
<evidence type="ECO:0000313" key="2">
    <source>
        <dbReference type="EMBL" id="MFL0196913.1"/>
    </source>
</evidence>